<feature type="domain" description="Glucose-methanol-choline oxidoreductase N-terminal" evidence="8">
    <location>
        <begin position="46"/>
        <end position="69"/>
    </location>
</feature>
<dbReference type="Pfam" id="PF00732">
    <property type="entry name" value="GMC_oxred_N"/>
    <property type="match status" value="1"/>
</dbReference>
<dbReference type="InterPro" id="IPR012132">
    <property type="entry name" value="GMC_OxRdtase"/>
</dbReference>
<gene>
    <name evidence="9" type="ORF">RDB_LOCUS27214</name>
</gene>
<keyword evidence="3 7" id="KW-0285">Flavoprotein</keyword>
<dbReference type="SUPFAM" id="SSF51905">
    <property type="entry name" value="FAD/NAD(P)-binding domain"/>
    <property type="match status" value="1"/>
</dbReference>
<dbReference type="AlphaFoldDB" id="A0A8H2WLK1"/>
<evidence type="ECO:0000256" key="6">
    <source>
        <dbReference type="ARBA" id="ARBA00023002"/>
    </source>
</evidence>
<evidence type="ECO:0000256" key="1">
    <source>
        <dbReference type="ARBA" id="ARBA00001974"/>
    </source>
</evidence>
<proteinExistence type="inferred from homology"/>
<dbReference type="Gene3D" id="3.50.50.60">
    <property type="entry name" value="FAD/NAD(P)-binding domain"/>
    <property type="match status" value="1"/>
</dbReference>
<dbReference type="Proteomes" id="UP000663843">
    <property type="component" value="Unassembled WGS sequence"/>
</dbReference>
<dbReference type="EMBL" id="CAJMWT010001176">
    <property type="protein sequence ID" value="CAE6384771.1"/>
    <property type="molecule type" value="Genomic_DNA"/>
</dbReference>
<comment type="caution">
    <text evidence="9">The sequence shown here is derived from an EMBL/GenBank/DDBJ whole genome shotgun (WGS) entry which is preliminary data.</text>
</comment>
<dbReference type="GO" id="GO:0016614">
    <property type="term" value="F:oxidoreductase activity, acting on CH-OH group of donors"/>
    <property type="evidence" value="ECO:0007669"/>
    <property type="project" value="InterPro"/>
</dbReference>
<sequence length="152" mass="16434">MFTPHICPAWCIANAFSIAGNAKYDWMFKSVPQVNANNRVLNLPRGKIVGGSSGINGMAFDRGSKVDYDAWEKLGNPGWNWEALLSNMKAAEHFTIADPFRVNNTGAGQNDILPSQGSNGPVAGGYSSWYSDTAVPYAKTMANLGVPFNFDP</sequence>
<evidence type="ECO:0000313" key="9">
    <source>
        <dbReference type="EMBL" id="CAE6384771.1"/>
    </source>
</evidence>
<evidence type="ECO:0000313" key="10">
    <source>
        <dbReference type="Proteomes" id="UP000663843"/>
    </source>
</evidence>
<dbReference type="InterPro" id="IPR000172">
    <property type="entry name" value="GMC_OxRdtase_N"/>
</dbReference>
<protein>
    <recommendedName>
        <fullName evidence="8">Glucose-methanol-choline oxidoreductase N-terminal domain-containing protein</fullName>
    </recommendedName>
</protein>
<evidence type="ECO:0000256" key="5">
    <source>
        <dbReference type="ARBA" id="ARBA00022827"/>
    </source>
</evidence>
<evidence type="ECO:0000256" key="3">
    <source>
        <dbReference type="ARBA" id="ARBA00022630"/>
    </source>
</evidence>
<dbReference type="PROSITE" id="PS00623">
    <property type="entry name" value="GMC_OXRED_1"/>
    <property type="match status" value="1"/>
</dbReference>
<comment type="cofactor">
    <cofactor evidence="1">
        <name>FAD</name>
        <dbReference type="ChEBI" id="CHEBI:57692"/>
    </cofactor>
</comment>
<dbReference type="PANTHER" id="PTHR11552">
    <property type="entry name" value="GLUCOSE-METHANOL-CHOLINE GMC OXIDOREDUCTASE"/>
    <property type="match status" value="1"/>
</dbReference>
<dbReference type="GO" id="GO:0050660">
    <property type="term" value="F:flavin adenine dinucleotide binding"/>
    <property type="evidence" value="ECO:0007669"/>
    <property type="project" value="InterPro"/>
</dbReference>
<evidence type="ECO:0000256" key="7">
    <source>
        <dbReference type="RuleBase" id="RU003968"/>
    </source>
</evidence>
<keyword evidence="6" id="KW-0560">Oxidoreductase</keyword>
<evidence type="ECO:0000259" key="8">
    <source>
        <dbReference type="PROSITE" id="PS00623"/>
    </source>
</evidence>
<feature type="non-terminal residue" evidence="9">
    <location>
        <position position="1"/>
    </location>
</feature>
<organism evidence="9 10">
    <name type="scientific">Rhizoctonia solani</name>
    <dbReference type="NCBI Taxonomy" id="456999"/>
    <lineage>
        <taxon>Eukaryota</taxon>
        <taxon>Fungi</taxon>
        <taxon>Dikarya</taxon>
        <taxon>Basidiomycota</taxon>
        <taxon>Agaricomycotina</taxon>
        <taxon>Agaricomycetes</taxon>
        <taxon>Cantharellales</taxon>
        <taxon>Ceratobasidiaceae</taxon>
        <taxon>Rhizoctonia</taxon>
    </lineage>
</organism>
<reference evidence="9" key="1">
    <citation type="submission" date="2021-01" db="EMBL/GenBank/DDBJ databases">
        <authorList>
            <person name="Kaushik A."/>
        </authorList>
    </citation>
    <scope>NUCLEOTIDE SEQUENCE</scope>
    <source>
        <strain evidence="9">AG2-2IIIB</strain>
    </source>
</reference>
<accession>A0A8H2WLK1</accession>
<evidence type="ECO:0000256" key="4">
    <source>
        <dbReference type="ARBA" id="ARBA00022729"/>
    </source>
</evidence>
<evidence type="ECO:0000256" key="2">
    <source>
        <dbReference type="ARBA" id="ARBA00010790"/>
    </source>
</evidence>
<dbReference type="InterPro" id="IPR036188">
    <property type="entry name" value="FAD/NAD-bd_sf"/>
</dbReference>
<name>A0A8H2WLK1_9AGAM</name>
<comment type="similarity">
    <text evidence="2 7">Belongs to the GMC oxidoreductase family.</text>
</comment>
<dbReference type="PANTHER" id="PTHR11552:SF201">
    <property type="entry name" value="GLUCOSE-METHANOL-CHOLINE OXIDOREDUCTASE N-TERMINAL DOMAIN-CONTAINING PROTEIN"/>
    <property type="match status" value="1"/>
</dbReference>
<keyword evidence="4" id="KW-0732">Signal</keyword>
<keyword evidence="5 7" id="KW-0274">FAD</keyword>